<gene>
    <name evidence="1" type="ORF">X928_09060</name>
</gene>
<reference evidence="1 2" key="1">
    <citation type="submission" date="2013-12" db="EMBL/GenBank/DDBJ databases">
        <title>Comparative genomics of Petrotoga isolates.</title>
        <authorList>
            <person name="Nesbo C.L."/>
            <person name="Charchuk R."/>
            <person name="Chow K."/>
        </authorList>
    </citation>
    <scope>NUCLEOTIDE SEQUENCE [LARGE SCALE GENOMIC DNA]</scope>
    <source>
        <strain evidence="1 2">DSM 10691</strain>
    </source>
</reference>
<dbReference type="InterPro" id="IPR013783">
    <property type="entry name" value="Ig-like_fold"/>
</dbReference>
<dbReference type="OrthoDB" id="47653at2"/>
<dbReference type="Gene3D" id="2.60.40.10">
    <property type="entry name" value="Immunoglobulins"/>
    <property type="match status" value="2"/>
</dbReference>
<keyword evidence="2" id="KW-1185">Reference proteome</keyword>
<comment type="caution">
    <text evidence="1">The sequence shown here is derived from an EMBL/GenBank/DDBJ whole genome shotgun (WGS) entry which is preliminary data.</text>
</comment>
<evidence type="ECO:0008006" key="3">
    <source>
        <dbReference type="Google" id="ProtNLM"/>
    </source>
</evidence>
<dbReference type="AlphaFoldDB" id="A0A2K1P7D5"/>
<name>A0A2K1P7D5_9BACT</name>
<dbReference type="PROSITE" id="PS51257">
    <property type="entry name" value="PROKAR_LIPOPROTEIN"/>
    <property type="match status" value="1"/>
</dbReference>
<sequence length="256" mass="29040">MKKKWLVVMLVSFLSVFVLFGCLPTQSEEEPEEPPEEEAVLLKAYLPESTPATATTIYLVGSYNNFEFTSAATSEIKVEGEQMYAEFDISTLFDDEDYPVFYKYTYDDSWDFQEADPNGNDFGYKNRRLDVAPESDVVEVVLNWKGMDPIDYTDLQQEVTVNFIVHVPEGTEGDAIYMKGLNGDWNSSITLNKDADTGYYTTEATTTSYTVREYKFTLSEDWTTPEGNADGGYLENRIIILTDDATIVNVVESWAQ</sequence>
<dbReference type="Proteomes" id="UP000236199">
    <property type="component" value="Unassembled WGS sequence"/>
</dbReference>
<protein>
    <recommendedName>
        <fullName evidence="3">CBM20 domain-containing protein</fullName>
    </recommendedName>
</protein>
<evidence type="ECO:0000313" key="2">
    <source>
        <dbReference type="Proteomes" id="UP000236199"/>
    </source>
</evidence>
<proteinExistence type="predicted"/>
<dbReference type="EMBL" id="AZRM01000051">
    <property type="protein sequence ID" value="PNR98712.1"/>
    <property type="molecule type" value="Genomic_DNA"/>
</dbReference>
<dbReference type="RefSeq" id="WP_103079384.1">
    <property type="nucleotide sequence ID" value="NZ_AZRM01000051.1"/>
</dbReference>
<organism evidence="1 2">
    <name type="scientific">Petrotoga miotherma DSM 10691</name>
    <dbReference type="NCBI Taxonomy" id="1434326"/>
    <lineage>
        <taxon>Bacteria</taxon>
        <taxon>Thermotogati</taxon>
        <taxon>Thermotogota</taxon>
        <taxon>Thermotogae</taxon>
        <taxon>Petrotogales</taxon>
        <taxon>Petrotogaceae</taxon>
        <taxon>Petrotoga</taxon>
    </lineage>
</organism>
<evidence type="ECO:0000313" key="1">
    <source>
        <dbReference type="EMBL" id="PNR98712.1"/>
    </source>
</evidence>
<accession>A0A2K1P7D5</accession>